<dbReference type="RefSeq" id="XP_014678218.1">
    <property type="nucleotide sequence ID" value="XM_014822732.1"/>
</dbReference>
<dbReference type="Gene3D" id="3.40.50.1950">
    <property type="entry name" value="Flavin prenyltransferase-like"/>
    <property type="match status" value="1"/>
</dbReference>
<evidence type="ECO:0000313" key="5">
    <source>
        <dbReference type="RefSeq" id="XP_014678218.1"/>
    </source>
</evidence>
<name>A0ABM1F197_PRICU</name>
<evidence type="ECO:0000313" key="4">
    <source>
        <dbReference type="Proteomes" id="UP000695022"/>
    </source>
</evidence>
<keyword evidence="4" id="KW-1185">Reference proteome</keyword>
<sequence>MTCTLDRKHVLLGVTGSVAAVKVAELSKKLSSIHGVEVKIVATEKSLHFFDLEALRKSPVGVFTDQDEWKWSNREDPVLHIELRKWADVMVIAPLDANTLGKMVNGLCDNLLTCIIRAWDFNKPLIFCPAMNTFMWEHPITKFQIDKLTNWGFVEVPCIEKTLVCGDKGLGAMAEVNVIAEKIQKNMYL</sequence>
<evidence type="ECO:0000256" key="2">
    <source>
        <dbReference type="ARBA" id="ARBA00038350"/>
    </source>
</evidence>
<dbReference type="SUPFAM" id="SSF52507">
    <property type="entry name" value="Homo-oligomeric flavin-containing Cys decarboxylases, HFCD"/>
    <property type="match status" value="1"/>
</dbReference>
<accession>A0ABM1F197</accession>
<dbReference type="InterPro" id="IPR036551">
    <property type="entry name" value="Flavin_trans-like"/>
</dbReference>
<evidence type="ECO:0000256" key="1">
    <source>
        <dbReference type="ARBA" id="ARBA00022993"/>
    </source>
</evidence>
<dbReference type="GeneID" id="106818019"/>
<reference evidence="5" key="1">
    <citation type="submission" date="2025-08" db="UniProtKB">
        <authorList>
            <consortium name="RefSeq"/>
        </authorList>
    </citation>
    <scope>IDENTIFICATION</scope>
</reference>
<keyword evidence="1" id="KW-0173">Coenzyme A biosynthesis</keyword>
<dbReference type="InterPro" id="IPR003382">
    <property type="entry name" value="Flavoprotein"/>
</dbReference>
<gene>
    <name evidence="5" type="primary">LOC106818019</name>
</gene>
<dbReference type="Proteomes" id="UP000695022">
    <property type="component" value="Unplaced"/>
</dbReference>
<evidence type="ECO:0000259" key="3">
    <source>
        <dbReference type="Pfam" id="PF02441"/>
    </source>
</evidence>
<dbReference type="PANTHER" id="PTHR14359">
    <property type="entry name" value="HOMO-OLIGOMERIC FLAVIN CONTAINING CYS DECARBOXYLASE FAMILY"/>
    <property type="match status" value="1"/>
</dbReference>
<dbReference type="PANTHER" id="PTHR14359:SF6">
    <property type="entry name" value="PHOSPHOPANTOTHENOYLCYSTEINE DECARBOXYLASE"/>
    <property type="match status" value="1"/>
</dbReference>
<comment type="similarity">
    <text evidence="2">Belongs to the HFCD (homooligomeric flavin containing Cys decarboxylase) superfamily.</text>
</comment>
<proteinExistence type="inferred from homology"/>
<feature type="domain" description="Flavoprotein" evidence="3">
    <location>
        <begin position="8"/>
        <end position="185"/>
    </location>
</feature>
<organism evidence="4 5">
    <name type="scientific">Priapulus caudatus</name>
    <name type="common">Priapulid worm</name>
    <dbReference type="NCBI Taxonomy" id="37621"/>
    <lineage>
        <taxon>Eukaryota</taxon>
        <taxon>Metazoa</taxon>
        <taxon>Ecdysozoa</taxon>
        <taxon>Scalidophora</taxon>
        <taxon>Priapulida</taxon>
        <taxon>Priapulimorpha</taxon>
        <taxon>Priapulimorphida</taxon>
        <taxon>Priapulidae</taxon>
        <taxon>Priapulus</taxon>
    </lineage>
</organism>
<dbReference type="Pfam" id="PF02441">
    <property type="entry name" value="Flavoprotein"/>
    <property type="match status" value="1"/>
</dbReference>
<protein>
    <submittedName>
        <fullName evidence="5">Phosphopantothenoylcysteine decarboxylase-like isoform X1</fullName>
    </submittedName>
</protein>